<reference evidence="3 4" key="1">
    <citation type="journal article" date="2011" name="Front. Microbiol.">
        <title>Genomic signatures of strain selection and enhancement in Bacillus atrophaeus var. globigii, a historical biowarfare simulant.</title>
        <authorList>
            <person name="Gibbons H.S."/>
            <person name="Broomall S.M."/>
            <person name="McNew L.A."/>
            <person name="Daligault H."/>
            <person name="Chapman C."/>
            <person name="Bruce D."/>
            <person name="Karavis M."/>
            <person name="Krepps M."/>
            <person name="McGregor P.A."/>
            <person name="Hong C."/>
            <person name="Park K.H."/>
            <person name="Akmal A."/>
            <person name="Feldman A."/>
            <person name="Lin J.S."/>
            <person name="Chang W.E."/>
            <person name="Higgs B.W."/>
            <person name="Demirev P."/>
            <person name="Lindquist J."/>
            <person name="Liem A."/>
            <person name="Fochler E."/>
            <person name="Read T.D."/>
            <person name="Tapia R."/>
            <person name="Johnson S."/>
            <person name="Bishop-Lilly K.A."/>
            <person name="Detter C."/>
            <person name="Han C."/>
            <person name="Sozhamannan S."/>
            <person name="Rosenzweig C.N."/>
            <person name="Skowronski E.W."/>
        </authorList>
    </citation>
    <scope>NUCLEOTIDE SEQUENCE [LARGE SCALE GENOMIC DNA]</scope>
    <source>
        <strain evidence="3 4">1942</strain>
    </source>
</reference>
<feature type="domain" description="PepSY" evidence="2">
    <location>
        <begin position="164"/>
        <end position="222"/>
    </location>
</feature>
<organism evidence="3 4">
    <name type="scientific">Bacillus atrophaeus (strain 1942)</name>
    <dbReference type="NCBI Taxonomy" id="720555"/>
    <lineage>
        <taxon>Bacteria</taxon>
        <taxon>Bacillati</taxon>
        <taxon>Bacillota</taxon>
        <taxon>Bacilli</taxon>
        <taxon>Bacillales</taxon>
        <taxon>Bacillaceae</taxon>
        <taxon>Bacillus</taxon>
    </lineage>
</organism>
<dbReference type="Proteomes" id="UP000006867">
    <property type="component" value="Chromosome"/>
</dbReference>
<dbReference type="EMBL" id="CP002207">
    <property type="protein sequence ID" value="ADP31825.1"/>
    <property type="molecule type" value="Genomic_DNA"/>
</dbReference>
<keyword evidence="4" id="KW-1185">Reference proteome</keyword>
<dbReference type="RefSeq" id="WP_003327364.1">
    <property type="nucleotide sequence ID" value="NC_014639.1"/>
</dbReference>
<evidence type="ECO:0000313" key="4">
    <source>
        <dbReference type="Proteomes" id="UP000006867"/>
    </source>
</evidence>
<feature type="domain" description="PepSY" evidence="2">
    <location>
        <begin position="36"/>
        <end position="88"/>
    </location>
</feature>
<name>A0ABM5LVB4_BACA1</name>
<dbReference type="InterPro" id="IPR025711">
    <property type="entry name" value="PepSY"/>
</dbReference>
<sequence length="226" mass="24825">MKKRTKPIFTAGIAIIAIIICVILMMNQAQKDVLSKAAIQKKISASYEGDITKLDTSSDQKAYLLTLENEKGIYELKADAKTGAILDMDRIKRINTPLITEKEAEQLALAKTPGTITERTQKKDIAAFTIQNEGETYKVKVDKRAKTVVSSEKVSKKGDKQATKISEKEAKAIAVKEVGGKADDADLEESEGTLVFEVDIDLPNDREATVKINAYTGRIVGIVYED</sequence>
<keyword evidence="1" id="KW-0812">Transmembrane</keyword>
<evidence type="ECO:0000256" key="1">
    <source>
        <dbReference type="SAM" id="Phobius"/>
    </source>
</evidence>
<proteinExistence type="predicted"/>
<evidence type="ECO:0000259" key="2">
    <source>
        <dbReference type="Pfam" id="PF03413"/>
    </source>
</evidence>
<protein>
    <recommendedName>
        <fullName evidence="2">PepSY domain-containing protein</fullName>
    </recommendedName>
</protein>
<gene>
    <name evidence="3" type="ordered locus">BATR1942_04355</name>
</gene>
<dbReference type="Pfam" id="PF03413">
    <property type="entry name" value="PepSY"/>
    <property type="match status" value="2"/>
</dbReference>
<evidence type="ECO:0000313" key="3">
    <source>
        <dbReference type="EMBL" id="ADP31825.1"/>
    </source>
</evidence>
<keyword evidence="1" id="KW-0472">Membrane</keyword>
<keyword evidence="1" id="KW-1133">Transmembrane helix</keyword>
<dbReference type="Gene3D" id="3.10.450.40">
    <property type="match status" value="1"/>
</dbReference>
<accession>A0ABM5LVB4</accession>
<feature type="transmembrane region" description="Helical" evidence="1">
    <location>
        <begin position="7"/>
        <end position="26"/>
    </location>
</feature>